<dbReference type="EMBL" id="AYTS01000171">
    <property type="protein sequence ID" value="OOP55121.1"/>
    <property type="molecule type" value="Genomic_DNA"/>
</dbReference>
<reference evidence="2 3" key="1">
    <citation type="journal article" date="2017" name="Water Res.">
        <title>Discovery and metagenomic analysis of an anammox bacterial enrichment related to Candidatus "Brocadia caroliniensis" in a full-scale glycerol-fed nitritation-denitritation separate centrate treatment process.</title>
        <authorList>
            <person name="Park H."/>
            <person name="Brotto A.C."/>
            <person name="van Loosdrecht M.C."/>
            <person name="Chandran K."/>
        </authorList>
    </citation>
    <scope>NUCLEOTIDE SEQUENCE [LARGE SCALE GENOMIC DNA]</scope>
    <source>
        <strain evidence="2">26THWARD</strain>
    </source>
</reference>
<dbReference type="InterPro" id="IPR012337">
    <property type="entry name" value="RNaseH-like_sf"/>
</dbReference>
<dbReference type="InterPro" id="IPR025668">
    <property type="entry name" value="Tnp_DDE_dom"/>
</dbReference>
<dbReference type="Proteomes" id="UP000189681">
    <property type="component" value="Unassembled WGS sequence"/>
</dbReference>
<dbReference type="STRING" id="1004156.AYP45_16470"/>
<evidence type="ECO:0000259" key="1">
    <source>
        <dbReference type="Pfam" id="PF13701"/>
    </source>
</evidence>
<comment type="caution">
    <text evidence="2">The sequence shown here is derived from an EMBL/GenBank/DDBJ whole genome shotgun (WGS) entry which is preliminary data.</text>
</comment>
<gene>
    <name evidence="2" type="ORF">AYP45_16470</name>
</gene>
<dbReference type="InterPro" id="IPR047960">
    <property type="entry name" value="Transpos_IS1380"/>
</dbReference>
<evidence type="ECO:0000313" key="3">
    <source>
        <dbReference type="Proteomes" id="UP000189681"/>
    </source>
</evidence>
<accession>A0A1V4APT8</accession>
<dbReference type="NCBIfam" id="NF033539">
    <property type="entry name" value="transpos_IS1380"/>
    <property type="match status" value="1"/>
</dbReference>
<dbReference type="AlphaFoldDB" id="A0A1V4APT8"/>
<feature type="domain" description="Transposase DDE" evidence="1">
    <location>
        <begin position="11"/>
        <end position="433"/>
    </location>
</feature>
<sequence length="445" mass="50483">MKNIAHKGERKQPKIKTEMNGKGLTVHAGLLPVLTFMGKLLFRQRIQEAVGKERGANAQYQMVDAMQMVVIGLIAGATSMVQITKVWADDVLIKIAGWKRIPVDTTIGRMMKLVTQGDIVELTGVIQRFRGQVWKRAVRSGHKLRSALSDMWIDVDSTVNGVYGNQQGADVGYNPCKKGQKSYHPIIAFVAETKEILHSWFRCGSAYTSNGVVEFMKECMAYTKKRVRVIVRGDSGFFSGELLDYLESVSAGYLIKVKLKNLMGLLEGQKWEAVEGDAGWEQADFMYQCAVWNCARRFVAVRKLIKIERGLFPIAVYEYFCYVTTERFNPIEAHRSYGKRATCETWIEECKSQMHVGHVRTDEFLANAALFQCAVLAYNLLKWMALLTGGIIQPWEVKTMRLWLIRVAGKLTKGSRQLTLKLPEKFLHQEEWRAWEGMSLSVAFG</sequence>
<organism evidence="2 3">
    <name type="scientific">Candidatus Brocadia carolinensis</name>
    <dbReference type="NCBI Taxonomy" id="1004156"/>
    <lineage>
        <taxon>Bacteria</taxon>
        <taxon>Pseudomonadati</taxon>
        <taxon>Planctomycetota</taxon>
        <taxon>Candidatus Brocadiia</taxon>
        <taxon>Candidatus Brocadiales</taxon>
        <taxon>Candidatus Brocadiaceae</taxon>
        <taxon>Candidatus Brocadia</taxon>
    </lineage>
</organism>
<name>A0A1V4APT8_9BACT</name>
<evidence type="ECO:0000313" key="2">
    <source>
        <dbReference type="EMBL" id="OOP55121.1"/>
    </source>
</evidence>
<protein>
    <recommendedName>
        <fullName evidence="1">Transposase DDE domain-containing protein</fullName>
    </recommendedName>
</protein>
<dbReference type="Pfam" id="PF13701">
    <property type="entry name" value="DDE_Tnp_1_4"/>
    <property type="match status" value="1"/>
</dbReference>
<proteinExistence type="predicted"/>
<dbReference type="SUPFAM" id="SSF53098">
    <property type="entry name" value="Ribonuclease H-like"/>
    <property type="match status" value="1"/>
</dbReference>